<dbReference type="Gene3D" id="3.30.470.20">
    <property type="entry name" value="ATP-grasp fold, B domain"/>
    <property type="match status" value="1"/>
</dbReference>
<evidence type="ECO:0000313" key="6">
    <source>
        <dbReference type="Proteomes" id="UP000239446"/>
    </source>
</evidence>
<dbReference type="InterPro" id="IPR004344">
    <property type="entry name" value="TTL/TTLL_fam"/>
</dbReference>
<dbReference type="Pfam" id="PF03133">
    <property type="entry name" value="TTL"/>
    <property type="match status" value="1"/>
</dbReference>
<dbReference type="EMBL" id="PTIU01000002">
    <property type="protein sequence ID" value="PPK56165.1"/>
    <property type="molecule type" value="Genomic_DNA"/>
</dbReference>
<dbReference type="RefSeq" id="WP_258075521.1">
    <property type="nucleotide sequence ID" value="NZ_PTIT01000002.1"/>
</dbReference>
<evidence type="ECO:0000256" key="2">
    <source>
        <dbReference type="ARBA" id="ARBA00022741"/>
    </source>
</evidence>
<gene>
    <name evidence="5" type="ORF">B0H24_1002129</name>
    <name evidence="4" type="ORF">BY455_102129</name>
</gene>
<dbReference type="PANTHER" id="PTHR12241">
    <property type="entry name" value="TUBULIN POLYGLUTAMYLASE"/>
    <property type="match status" value="1"/>
</dbReference>
<dbReference type="AlphaFoldDB" id="A0A2S6GA19"/>
<reference evidence="5 6" key="2">
    <citation type="submission" date="2018-02" db="EMBL/GenBank/DDBJ databases">
        <title>Subsurface microbial communities from deep shales in Ohio and West Virginia, USA.</title>
        <authorList>
            <person name="Wrighton K."/>
        </authorList>
    </citation>
    <scope>NUCLEOTIDE SEQUENCE [LARGE SCALE GENOMIC DNA]</scope>
    <source>
        <strain evidence="5 6">UTICA-S1B9</strain>
    </source>
</reference>
<dbReference type="PROSITE" id="PS51221">
    <property type="entry name" value="TTL"/>
    <property type="match status" value="1"/>
</dbReference>
<dbReference type="Proteomes" id="UP000239446">
    <property type="component" value="Unassembled WGS sequence"/>
</dbReference>
<evidence type="ECO:0000313" key="4">
    <source>
        <dbReference type="EMBL" id="PPK53328.1"/>
    </source>
</evidence>
<evidence type="ECO:0000313" key="7">
    <source>
        <dbReference type="Proteomes" id="UP000239648"/>
    </source>
</evidence>
<organism evidence="5 6">
    <name type="scientific">Marinobacter persicus</name>
    <dbReference type="NCBI Taxonomy" id="930118"/>
    <lineage>
        <taxon>Bacteria</taxon>
        <taxon>Pseudomonadati</taxon>
        <taxon>Pseudomonadota</taxon>
        <taxon>Gammaproteobacteria</taxon>
        <taxon>Pseudomonadales</taxon>
        <taxon>Marinobacteraceae</taxon>
        <taxon>Marinobacter</taxon>
    </lineage>
</organism>
<dbReference type="EMBL" id="PTIT01000002">
    <property type="protein sequence ID" value="PPK53328.1"/>
    <property type="molecule type" value="Genomic_DNA"/>
</dbReference>
<evidence type="ECO:0000313" key="5">
    <source>
        <dbReference type="EMBL" id="PPK56165.1"/>
    </source>
</evidence>
<keyword evidence="7" id="KW-1185">Reference proteome</keyword>
<comment type="caution">
    <text evidence="5">The sequence shown here is derived from an EMBL/GenBank/DDBJ whole genome shotgun (WGS) entry which is preliminary data.</text>
</comment>
<evidence type="ECO:0000256" key="3">
    <source>
        <dbReference type="ARBA" id="ARBA00022840"/>
    </source>
</evidence>
<dbReference type="Proteomes" id="UP000239648">
    <property type="component" value="Unassembled WGS sequence"/>
</dbReference>
<dbReference type="GO" id="GO:0000226">
    <property type="term" value="P:microtubule cytoskeleton organization"/>
    <property type="evidence" value="ECO:0007669"/>
    <property type="project" value="TreeGrafter"/>
</dbReference>
<evidence type="ECO:0000256" key="1">
    <source>
        <dbReference type="ARBA" id="ARBA00022598"/>
    </source>
</evidence>
<proteinExistence type="predicted"/>
<dbReference type="GO" id="GO:0005524">
    <property type="term" value="F:ATP binding"/>
    <property type="evidence" value="ECO:0007669"/>
    <property type="project" value="UniProtKB-KW"/>
</dbReference>
<reference evidence="4 7" key="1">
    <citation type="submission" date="2018-02" db="EMBL/GenBank/DDBJ databases">
        <title>Deep subsurface shale carbon reservoir microbial communities from Ohio and West Virginia, USA.</title>
        <authorList>
            <person name="Wrighton K."/>
        </authorList>
    </citation>
    <scope>NUCLEOTIDE SEQUENCE [LARGE SCALE GENOMIC DNA]</scope>
    <source>
        <strain evidence="4 7">UTICA-S1B6</strain>
    </source>
</reference>
<name>A0A2S6GA19_9GAMM</name>
<keyword evidence="2" id="KW-0547">Nucleotide-binding</keyword>
<keyword evidence="3" id="KW-0067">ATP-binding</keyword>
<dbReference type="SUPFAM" id="SSF56059">
    <property type="entry name" value="Glutathione synthetase ATP-binding domain-like"/>
    <property type="match status" value="1"/>
</dbReference>
<dbReference type="GO" id="GO:0070740">
    <property type="term" value="F:tubulin-glutamic acid ligase activity"/>
    <property type="evidence" value="ECO:0007669"/>
    <property type="project" value="TreeGrafter"/>
</dbReference>
<dbReference type="GO" id="GO:0015631">
    <property type="term" value="F:tubulin binding"/>
    <property type="evidence" value="ECO:0007669"/>
    <property type="project" value="TreeGrafter"/>
</dbReference>
<sequence>MTRHYWMGGNRSYEQDRFFEASLDKAQWQRAKSAEDWQACWYTGMPGPEYFEKVGPERKINHIPGNNVLTVKSRLYRSVMDLKDRVQRQEKGVGPRTRRLDFMPHVYSMPEDYHYFQQAAWENPEKRWLLKPKNASKGKGIRLVDDPANVPMDASWLIQEYLEHPHTMHGRKYVLRLYVLVSSVTPFRVYVYHQGFAKLASLPYNDENASNPYSYLTNPDINALNLEAEVPVEFVDFDRYRAWLREQGHDDQALFARIDDAVALTCLAAQEPMRERCRAIGADPRGCYELMGIDCLIDEDLKPWVLECNLSPSLEVCAGPESGGRIEETIKGGLVADLVELVGLNRPIKGEPDQSPEQQVIQQTREELSRSGGFRNLIPGVAPSRYLPYMALPRLEDWVLAQSLSGKPLPQPAMERWVAEEMVTDEQVLLYDTRLGHFSALNETASVIWLMATEGAGPDAIASTLLESALHTQAGPPDAWPIRQQVWDTLADWAGNRFLVQASDSQFGDGQGEQAAREERPQLPVTWLSTVLQSGRAMVRLQVDSMPLREYIHPMIERFHVTEHPAPDSLPELCIVRDAPGYTMILDGEVVVSRRPLSAMSEALFTCLMREAPGPGDIAMDASVLLMPGVAGQTVMVAAGGQGLQESLSSALQATIGRGLLLGAYDRVEPLATPATGGSCFVSAILIPAPLPQNPTTRIVARRLTVGEVLQHMLPICCGVGGRPLSAGEFTALSSWVEARECWLVDCREPGAAAEVLENIVKTGGGHHDFARLEG</sequence>
<protein>
    <submittedName>
        <fullName evidence="5">Tubulin polyglutamylase TTLL5</fullName>
    </submittedName>
</protein>
<keyword evidence="1" id="KW-0436">Ligase</keyword>
<accession>A0A2S6GA19</accession>